<evidence type="ECO:0000313" key="15">
    <source>
        <dbReference type="Proteomes" id="UP001432322"/>
    </source>
</evidence>
<evidence type="ECO:0000256" key="2">
    <source>
        <dbReference type="ARBA" id="ARBA00004922"/>
    </source>
</evidence>
<evidence type="ECO:0000256" key="4">
    <source>
        <dbReference type="ARBA" id="ARBA00012557"/>
    </source>
</evidence>
<dbReference type="EMBL" id="BTSY01000001">
    <property type="protein sequence ID" value="GMT10355.1"/>
    <property type="molecule type" value="Genomic_DNA"/>
</dbReference>
<keyword evidence="5" id="KW-0328">Glycosyltransferase</keyword>
<keyword evidence="6" id="KW-0808">Transferase</keyword>
<feature type="transmembrane region" description="Helical" evidence="12">
    <location>
        <begin position="30"/>
        <end position="54"/>
    </location>
</feature>
<gene>
    <name evidence="14" type="ORF">PFISCL1PPCAC_1652</name>
</gene>
<organism evidence="14 15">
    <name type="scientific">Pristionchus fissidentatus</name>
    <dbReference type="NCBI Taxonomy" id="1538716"/>
    <lineage>
        <taxon>Eukaryota</taxon>
        <taxon>Metazoa</taxon>
        <taxon>Ecdysozoa</taxon>
        <taxon>Nematoda</taxon>
        <taxon>Chromadorea</taxon>
        <taxon>Rhabditida</taxon>
        <taxon>Rhabditina</taxon>
        <taxon>Diplogasteromorpha</taxon>
        <taxon>Diplogasteroidea</taxon>
        <taxon>Neodiplogasteridae</taxon>
        <taxon>Pristionchus</taxon>
    </lineage>
</organism>
<dbReference type="InterPro" id="IPR026050">
    <property type="entry name" value="C1GALT1/C1GALT1_chp1"/>
</dbReference>
<comment type="pathway">
    <text evidence="2">Protein modification; protein glycosylation.</text>
</comment>
<dbReference type="PANTHER" id="PTHR23033">
    <property type="entry name" value="BETA1,3-GALACTOSYLTRANSFERASE"/>
    <property type="match status" value="1"/>
</dbReference>
<dbReference type="PANTHER" id="PTHR23033:SF12">
    <property type="entry name" value="GLYCOPROTEIN-N-ACETYLGALACTOSAMINE 3-BETA-GALACTOSYLTRANSFERASE 1-RELATED"/>
    <property type="match status" value="1"/>
</dbReference>
<feature type="non-terminal residue" evidence="14">
    <location>
        <position position="328"/>
    </location>
</feature>
<evidence type="ECO:0000256" key="12">
    <source>
        <dbReference type="SAM" id="Phobius"/>
    </source>
</evidence>
<comment type="subcellular location">
    <subcellularLocation>
        <location evidence="1">Membrane</location>
        <topology evidence="1">Single-pass type II membrane protein</topology>
    </subcellularLocation>
</comment>
<evidence type="ECO:0000256" key="10">
    <source>
        <dbReference type="ARBA" id="ARBA00022989"/>
    </source>
</evidence>
<accession>A0AAV5UT26</accession>
<keyword evidence="7 12" id="KW-0812">Transmembrane</keyword>
<evidence type="ECO:0000313" key="14">
    <source>
        <dbReference type="EMBL" id="GMT10355.1"/>
    </source>
</evidence>
<dbReference type="AlphaFoldDB" id="A0AAV5UT26"/>
<dbReference type="GO" id="GO:0016020">
    <property type="term" value="C:membrane"/>
    <property type="evidence" value="ECO:0007669"/>
    <property type="project" value="UniProtKB-SubCell"/>
</dbReference>
<evidence type="ECO:0000256" key="1">
    <source>
        <dbReference type="ARBA" id="ARBA00004606"/>
    </source>
</evidence>
<dbReference type="Proteomes" id="UP001432322">
    <property type="component" value="Unassembled WGS sequence"/>
</dbReference>
<keyword evidence="8" id="KW-0547">Nucleotide-binding</keyword>
<evidence type="ECO:0000259" key="13">
    <source>
        <dbReference type="Pfam" id="PF02434"/>
    </source>
</evidence>
<sequence length="328" mass="38064">MLTKSCCSSTSSDYTPFIGSQPKRCSGRSILIGISAVFTLGLLSLITYQTIGVINRWRYSYHRLQDVDLLDQIVVSPQAERLPTKGEIFCWVLTSEKYHETRSLAVNETWLRRCDHGVFFTNSPFDDKLRIPYRTVFAGIPDSYENLFYKSRYAFYYISEILRVDFDWYVKADDDTYLIVENLRKYLRTLDPNEPYYVGYRMKPYLEHGYNGGGAGYVLSKRALSLFSEQAYHNETICPDDPYEDVGIGRCLANLGIFPHKTVNDKGQQRFNTYHPTKTIEGWNKQADWLVDPLITGFEGIARDLISFHHLSETEMRLFDILLYRVSV</sequence>
<name>A0AAV5UT26_9BILA</name>
<evidence type="ECO:0000256" key="6">
    <source>
        <dbReference type="ARBA" id="ARBA00022679"/>
    </source>
</evidence>
<evidence type="ECO:0000256" key="11">
    <source>
        <dbReference type="ARBA" id="ARBA00023136"/>
    </source>
</evidence>
<keyword evidence="9" id="KW-0735">Signal-anchor</keyword>
<comment type="similarity">
    <text evidence="3">Belongs to the glycosyltransferase 31 family. Beta3-Gal-T subfamily.</text>
</comment>
<dbReference type="GO" id="GO:0000166">
    <property type="term" value="F:nucleotide binding"/>
    <property type="evidence" value="ECO:0007669"/>
    <property type="project" value="UniProtKB-KW"/>
</dbReference>
<dbReference type="Pfam" id="PF02434">
    <property type="entry name" value="Fringe"/>
    <property type="match status" value="1"/>
</dbReference>
<dbReference type="InterPro" id="IPR003378">
    <property type="entry name" value="Fringe-like_glycosylTrfase"/>
</dbReference>
<protein>
    <recommendedName>
        <fullName evidence="4">N-acetylgalactosaminide beta-1,3-galactosyltransferase</fullName>
        <ecNumber evidence="4">2.4.1.122</ecNumber>
    </recommendedName>
</protein>
<comment type="caution">
    <text evidence="14">The sequence shown here is derived from an EMBL/GenBank/DDBJ whole genome shotgun (WGS) entry which is preliminary data.</text>
</comment>
<dbReference type="GO" id="GO:0016263">
    <property type="term" value="F:glycoprotein-N-acetylgalactosamine 3-beta-galactosyltransferase activity"/>
    <property type="evidence" value="ECO:0007669"/>
    <property type="project" value="UniProtKB-EC"/>
</dbReference>
<evidence type="ECO:0000256" key="5">
    <source>
        <dbReference type="ARBA" id="ARBA00022676"/>
    </source>
</evidence>
<evidence type="ECO:0000256" key="7">
    <source>
        <dbReference type="ARBA" id="ARBA00022692"/>
    </source>
</evidence>
<reference evidence="14" key="1">
    <citation type="submission" date="2023-10" db="EMBL/GenBank/DDBJ databases">
        <title>Genome assembly of Pristionchus species.</title>
        <authorList>
            <person name="Yoshida K."/>
            <person name="Sommer R.J."/>
        </authorList>
    </citation>
    <scope>NUCLEOTIDE SEQUENCE</scope>
    <source>
        <strain evidence="14">RS5133</strain>
    </source>
</reference>
<evidence type="ECO:0000256" key="9">
    <source>
        <dbReference type="ARBA" id="ARBA00022968"/>
    </source>
</evidence>
<dbReference type="EC" id="2.4.1.122" evidence="4"/>
<evidence type="ECO:0000256" key="8">
    <source>
        <dbReference type="ARBA" id="ARBA00022741"/>
    </source>
</evidence>
<keyword evidence="11 12" id="KW-0472">Membrane</keyword>
<evidence type="ECO:0000256" key="3">
    <source>
        <dbReference type="ARBA" id="ARBA00006462"/>
    </source>
</evidence>
<proteinExistence type="inferred from homology"/>
<keyword evidence="15" id="KW-1185">Reference proteome</keyword>
<feature type="domain" description="Fringe-like glycosyltransferase" evidence="13">
    <location>
        <begin position="86"/>
        <end position="257"/>
    </location>
</feature>
<keyword evidence="10 12" id="KW-1133">Transmembrane helix</keyword>
<dbReference type="Gene3D" id="3.90.550.50">
    <property type="match status" value="1"/>
</dbReference>